<sequence>MIEHVDPFIGSSATDLPAPVGLAASWWWPKPQVGNTHPGATYPFGMVSACAYSGAYPTGYGQYELNTEGVPPQLFTEQLASGFTHFQQSGTGAIRKYYNYFRVTPMLEPLDALGTAWTVADEEAEPGYYACTLGPSTGSGNGVGGSGNGAGGAGNSQGIRCELTVGPKSAVHRYTFPAHADARLVVDFSMGGLVIPYGRTVPLRAHLETTAPGVAHAEIVVEGTPLATHLEFDGADWPQLLWYDRRLMQGGTRLDFDRIRPTTLRPFGLMWRGRAEPGQVVELRFGFSLRGADQARTNLHRDGAARERVEVRRPEPPEDRTPAVAGPVAFDERRAGTAAAWREHLGRIKIETPSSARRTVFYSALYHGMIKPCFAVDESPFWPSDGAFAFDICTMWDIYRTQLPLLTALFPARAVELANALINIAEEEGNLPIGYRMAKGVDRFSRQGSALAQTFLADLCTLGLPGLDWDWALVHMDLDLRRAYGEEYLLRGVAHPVTHTLDLAFGYHCTAKVARHVGDTALAEQLEGLATRWVNAFDAETGLLIDSSFYEGGRWNYSFRVLHDMAARIDLAGGEDAYLALLDSFFGYGAEPVTQVGERPSVAELAAGYALNRFEGLNNEPDMEAPWAYHYLGRPDRTAEIVHGVVENMFGLGRGGLPGNDDSGGLSSWYVWASLGLFPVAGQGLYLVNAPSFAWSRLRLGRETLEITTTGFVEPGPDRPPQYVQAVWFNDQPWEQSWITTRELHRGGTLLIDLGPTPSAWGTTTRPPSVTPPGAGHDAPSGAPVPLTTTG</sequence>
<dbReference type="Gene3D" id="1.20.1050.60">
    <property type="entry name" value="alpha-1,2-mannosidase"/>
    <property type="match status" value="1"/>
</dbReference>
<dbReference type="PANTHER" id="PTHR12143:SF43">
    <property type="entry name" value="PUTATIVE-RELATED"/>
    <property type="match status" value="1"/>
</dbReference>
<reference evidence="5" key="1">
    <citation type="journal article" date="2019" name="Int. J. Syst. Evol. Microbiol.">
        <title>The Global Catalogue of Microorganisms (GCM) 10K type strain sequencing project: providing services to taxonomists for standard genome sequencing and annotation.</title>
        <authorList>
            <consortium name="The Broad Institute Genomics Platform"/>
            <consortium name="The Broad Institute Genome Sequencing Center for Infectious Disease"/>
            <person name="Wu L."/>
            <person name="Ma J."/>
        </authorList>
    </citation>
    <scope>NUCLEOTIDE SEQUENCE [LARGE SCALE GENOMIC DNA]</scope>
    <source>
        <strain evidence="5">JCM 16540</strain>
    </source>
</reference>
<feature type="domain" description="Glycosyl hydrolase family 92 N-terminal" evidence="3">
    <location>
        <begin position="4"/>
        <end position="189"/>
    </location>
</feature>
<evidence type="ECO:0000313" key="4">
    <source>
        <dbReference type="EMBL" id="GAA3559138.1"/>
    </source>
</evidence>
<feature type="region of interest" description="Disordered" evidence="1">
    <location>
        <begin position="304"/>
        <end position="324"/>
    </location>
</feature>
<feature type="region of interest" description="Disordered" evidence="1">
    <location>
        <begin position="756"/>
        <end position="791"/>
    </location>
</feature>
<organism evidence="4 5">
    <name type="scientific">Microlunatus spumicola</name>
    <dbReference type="NCBI Taxonomy" id="81499"/>
    <lineage>
        <taxon>Bacteria</taxon>
        <taxon>Bacillati</taxon>
        <taxon>Actinomycetota</taxon>
        <taxon>Actinomycetes</taxon>
        <taxon>Propionibacteriales</taxon>
        <taxon>Propionibacteriaceae</taxon>
        <taxon>Microlunatus</taxon>
    </lineage>
</organism>
<dbReference type="Gene3D" id="3.30.2080.10">
    <property type="entry name" value="GH92 mannosidase domain"/>
    <property type="match status" value="1"/>
</dbReference>
<evidence type="ECO:0000313" key="5">
    <source>
        <dbReference type="Proteomes" id="UP001500767"/>
    </source>
</evidence>
<evidence type="ECO:0000256" key="1">
    <source>
        <dbReference type="SAM" id="MobiDB-lite"/>
    </source>
</evidence>
<evidence type="ECO:0008006" key="6">
    <source>
        <dbReference type="Google" id="ProtNLM"/>
    </source>
</evidence>
<evidence type="ECO:0000259" key="3">
    <source>
        <dbReference type="Pfam" id="PF17678"/>
    </source>
</evidence>
<name>A0ABP6X562_9ACTN</name>
<dbReference type="InterPro" id="IPR008928">
    <property type="entry name" value="6-hairpin_glycosidase_sf"/>
</dbReference>
<dbReference type="InterPro" id="IPR050883">
    <property type="entry name" value="PNGase"/>
</dbReference>
<dbReference type="Pfam" id="PF17678">
    <property type="entry name" value="Glyco_hydro_92N"/>
    <property type="match status" value="1"/>
</dbReference>
<dbReference type="InterPro" id="IPR041371">
    <property type="entry name" value="GH92_N"/>
</dbReference>
<keyword evidence="5" id="KW-1185">Reference proteome</keyword>
<feature type="domain" description="Glycosyl hydrolase family 92" evidence="2">
    <location>
        <begin position="329"/>
        <end position="755"/>
    </location>
</feature>
<dbReference type="Proteomes" id="UP001500767">
    <property type="component" value="Unassembled WGS sequence"/>
</dbReference>
<protein>
    <recommendedName>
        <fullName evidence="6">Alpha-1,2-mannosidase</fullName>
    </recommendedName>
</protein>
<feature type="compositionally biased region" description="Basic and acidic residues" evidence="1">
    <location>
        <begin position="304"/>
        <end position="321"/>
    </location>
</feature>
<dbReference type="Gene3D" id="1.20.1610.10">
    <property type="entry name" value="alpha-1,2-mannosidases domains"/>
    <property type="match status" value="1"/>
</dbReference>
<dbReference type="InterPro" id="IPR012939">
    <property type="entry name" value="Glyco_hydro_92"/>
</dbReference>
<dbReference type="EMBL" id="BAAAYR010000001">
    <property type="protein sequence ID" value="GAA3559138.1"/>
    <property type="molecule type" value="Genomic_DNA"/>
</dbReference>
<dbReference type="Gene3D" id="2.70.98.10">
    <property type="match status" value="1"/>
</dbReference>
<comment type="caution">
    <text evidence="4">The sequence shown here is derived from an EMBL/GenBank/DDBJ whole genome shotgun (WGS) entry which is preliminary data.</text>
</comment>
<dbReference type="SUPFAM" id="SSF48208">
    <property type="entry name" value="Six-hairpin glycosidases"/>
    <property type="match status" value="1"/>
</dbReference>
<dbReference type="RefSeq" id="WP_204911697.1">
    <property type="nucleotide sequence ID" value="NZ_BAAAYR010000001.1"/>
</dbReference>
<dbReference type="InterPro" id="IPR014718">
    <property type="entry name" value="GH-type_carb-bd"/>
</dbReference>
<proteinExistence type="predicted"/>
<dbReference type="PANTHER" id="PTHR12143">
    <property type="entry name" value="PEPTIDE N-GLYCANASE PNGASE -RELATED"/>
    <property type="match status" value="1"/>
</dbReference>
<evidence type="ECO:0000259" key="2">
    <source>
        <dbReference type="Pfam" id="PF07971"/>
    </source>
</evidence>
<gene>
    <name evidence="4" type="ORF">GCM10022197_13170</name>
</gene>
<accession>A0ABP6X562</accession>
<dbReference type="Pfam" id="PF07971">
    <property type="entry name" value="Glyco_hydro_92"/>
    <property type="match status" value="1"/>
</dbReference>